<dbReference type="KEGG" id="nlc:EBAPG3_002020"/>
<accession>A0A1W6SLH4</accession>
<dbReference type="EMBL" id="CP021106">
    <property type="protein sequence ID" value="ARO86651.1"/>
    <property type="molecule type" value="Genomic_DNA"/>
</dbReference>
<proteinExistence type="predicted"/>
<keyword evidence="2" id="KW-1185">Reference proteome</keyword>
<dbReference type="Proteomes" id="UP000012179">
    <property type="component" value="Chromosome"/>
</dbReference>
<dbReference type="AlphaFoldDB" id="A0A1W6SLH4"/>
<evidence type="ECO:0000313" key="1">
    <source>
        <dbReference type="EMBL" id="ARO86651.1"/>
    </source>
</evidence>
<name>A0A1W6SLH4_9PROT</name>
<protein>
    <submittedName>
        <fullName evidence="1">Uncharacterized protein</fullName>
    </submittedName>
</protein>
<gene>
    <name evidence="1" type="ORF">EBAPG3_002020</name>
</gene>
<organism evidence="1 2">
    <name type="scientific">Nitrosospira lacus</name>
    <dbReference type="NCBI Taxonomy" id="1288494"/>
    <lineage>
        <taxon>Bacteria</taxon>
        <taxon>Pseudomonadati</taxon>
        <taxon>Pseudomonadota</taxon>
        <taxon>Betaproteobacteria</taxon>
        <taxon>Nitrosomonadales</taxon>
        <taxon>Nitrosomonadaceae</taxon>
        <taxon>Nitrosospira</taxon>
    </lineage>
</organism>
<sequence length="216" mass="25003">MPLPIFPYMIARKSIVSGITEDELASISLFRERVEKLAASQAKYQNIPICSTSLDAESGKLIFRANTPDVDDILNIAVKFRFFYADKEPTQFEKILTQTRRRISDEWARNYMDRIANLYKVAMKQNDTSNALGHPIENRKIISLWFNSEFFHSALEKRDELRTINEVIGPQASLFQLYTAIVKCSSFIKNLYAVVHKLEAGNEYVYTPNHHFRVED</sequence>
<reference evidence="1 2" key="1">
    <citation type="journal article" date="2015" name="Int. J. Syst. Evol. Microbiol.">
        <title>Nitrosospira lacus sp. nov., a psychrotolerant, ammonia-oxidizing bacterium from sandy lake sediment.</title>
        <authorList>
            <person name="Urakawa H."/>
            <person name="Garcia J.C."/>
            <person name="Nielsen J.L."/>
            <person name="Le V.Q."/>
            <person name="Kozlowski J.A."/>
            <person name="Stein L.Y."/>
            <person name="Lim C.K."/>
            <person name="Pommerening-Roser A."/>
            <person name="Martens-Habbena W."/>
            <person name="Stahl D.A."/>
            <person name="Klotz M.G."/>
        </authorList>
    </citation>
    <scope>NUCLEOTIDE SEQUENCE [LARGE SCALE GENOMIC DNA]</scope>
    <source>
        <strain evidence="1 2">APG3</strain>
    </source>
</reference>
<evidence type="ECO:0000313" key="2">
    <source>
        <dbReference type="Proteomes" id="UP000012179"/>
    </source>
</evidence>